<feature type="domain" description="Reverse transcriptase" evidence="1">
    <location>
        <begin position="4"/>
        <end position="148"/>
    </location>
</feature>
<feature type="non-terminal residue" evidence="2">
    <location>
        <position position="148"/>
    </location>
</feature>
<dbReference type="InterPro" id="IPR050951">
    <property type="entry name" value="Retrovirus_Pol_polyprotein"/>
</dbReference>
<dbReference type="InterPro" id="IPR000477">
    <property type="entry name" value="RT_dom"/>
</dbReference>
<comment type="caution">
    <text evidence="2">The sequence shown here is derived from an EMBL/GenBank/DDBJ whole genome shotgun (WGS) entry which is preliminary data.</text>
</comment>
<dbReference type="InterPro" id="IPR043502">
    <property type="entry name" value="DNA/RNA_pol_sf"/>
</dbReference>
<dbReference type="Pfam" id="PF00078">
    <property type="entry name" value="RVT_1"/>
    <property type="match status" value="1"/>
</dbReference>
<accession>A0A0J7KBR0</accession>
<dbReference type="AlphaFoldDB" id="A0A0J7KBR0"/>
<name>A0A0J7KBR0_LASNI</name>
<gene>
    <name evidence="2" type="ORF">RF55_12920</name>
</gene>
<dbReference type="GO" id="GO:0071897">
    <property type="term" value="P:DNA biosynthetic process"/>
    <property type="evidence" value="ECO:0007669"/>
    <property type="project" value="UniProtKB-ARBA"/>
</dbReference>
<dbReference type="EMBL" id="LBMM01010018">
    <property type="protein sequence ID" value="KMQ87717.1"/>
    <property type="molecule type" value="Genomic_DNA"/>
</dbReference>
<evidence type="ECO:0000313" key="3">
    <source>
        <dbReference type="Proteomes" id="UP000036403"/>
    </source>
</evidence>
<dbReference type="PaxDb" id="67767-A0A0J7KBR0"/>
<dbReference type="PANTHER" id="PTHR37984:SF7">
    <property type="entry name" value="INTEGRASE CATALYTIC DOMAIN-CONTAINING PROTEIN"/>
    <property type="match status" value="1"/>
</dbReference>
<dbReference type="CDD" id="cd01647">
    <property type="entry name" value="RT_LTR"/>
    <property type="match status" value="1"/>
</dbReference>
<dbReference type="InterPro" id="IPR043128">
    <property type="entry name" value="Rev_trsase/Diguanyl_cyclase"/>
</dbReference>
<sequence length="148" mass="16932">MQKMGIIESVTEPTDWVSQMVIVGKKDGSLRICLNPQPLIRAIKREHFPFPTIEEISAKLSGAKYFCKLDAQSGFWMLPLDKTSSKLCTFQTAWGRYAFKRLAFGLNCAPEIFHRVISQTFENIENVLSFQDDILLWANSKEELQSIL</sequence>
<dbReference type="Proteomes" id="UP000036403">
    <property type="component" value="Unassembled WGS sequence"/>
</dbReference>
<dbReference type="SUPFAM" id="SSF56672">
    <property type="entry name" value="DNA/RNA polymerases"/>
    <property type="match status" value="1"/>
</dbReference>
<dbReference type="PANTHER" id="PTHR37984">
    <property type="entry name" value="PROTEIN CBG26694"/>
    <property type="match status" value="1"/>
</dbReference>
<evidence type="ECO:0000313" key="2">
    <source>
        <dbReference type="EMBL" id="KMQ87717.1"/>
    </source>
</evidence>
<keyword evidence="3" id="KW-1185">Reference proteome</keyword>
<dbReference type="Gene3D" id="3.10.10.10">
    <property type="entry name" value="HIV Type 1 Reverse Transcriptase, subunit A, domain 1"/>
    <property type="match status" value="1"/>
</dbReference>
<reference evidence="2 3" key="1">
    <citation type="submission" date="2015-04" db="EMBL/GenBank/DDBJ databases">
        <title>Lasius niger genome sequencing.</title>
        <authorList>
            <person name="Konorov E.A."/>
            <person name="Nikitin M.A."/>
            <person name="Kirill M.V."/>
            <person name="Chang P."/>
        </authorList>
    </citation>
    <scope>NUCLEOTIDE SEQUENCE [LARGE SCALE GENOMIC DNA]</scope>
    <source>
        <tissue evidence="2">Whole</tissue>
    </source>
</reference>
<evidence type="ECO:0000259" key="1">
    <source>
        <dbReference type="PROSITE" id="PS50878"/>
    </source>
</evidence>
<dbReference type="Gene3D" id="3.30.70.270">
    <property type="match status" value="1"/>
</dbReference>
<organism evidence="2 3">
    <name type="scientific">Lasius niger</name>
    <name type="common">Black garden ant</name>
    <dbReference type="NCBI Taxonomy" id="67767"/>
    <lineage>
        <taxon>Eukaryota</taxon>
        <taxon>Metazoa</taxon>
        <taxon>Ecdysozoa</taxon>
        <taxon>Arthropoda</taxon>
        <taxon>Hexapoda</taxon>
        <taxon>Insecta</taxon>
        <taxon>Pterygota</taxon>
        <taxon>Neoptera</taxon>
        <taxon>Endopterygota</taxon>
        <taxon>Hymenoptera</taxon>
        <taxon>Apocrita</taxon>
        <taxon>Aculeata</taxon>
        <taxon>Formicoidea</taxon>
        <taxon>Formicidae</taxon>
        <taxon>Formicinae</taxon>
        <taxon>Lasius</taxon>
        <taxon>Lasius</taxon>
    </lineage>
</organism>
<dbReference type="OrthoDB" id="7555198at2759"/>
<proteinExistence type="predicted"/>
<dbReference type="PROSITE" id="PS50878">
    <property type="entry name" value="RT_POL"/>
    <property type="match status" value="1"/>
</dbReference>
<dbReference type="STRING" id="67767.A0A0J7KBR0"/>
<protein>
    <recommendedName>
        <fullName evidence="1">Reverse transcriptase domain-containing protein</fullName>
    </recommendedName>
</protein>